<dbReference type="AlphaFoldDB" id="A0A9W8RIJ1"/>
<dbReference type="OrthoDB" id="429813at2759"/>
<dbReference type="PANTHER" id="PTHR31896:SF64">
    <property type="entry name" value="TRICHOTHECENE 3-O-ACETYLTRANSFERASE"/>
    <property type="match status" value="1"/>
</dbReference>
<dbReference type="GO" id="GO:0016740">
    <property type="term" value="F:transferase activity"/>
    <property type="evidence" value="ECO:0007669"/>
    <property type="project" value="UniProtKB-KW"/>
</dbReference>
<name>A0A9W8RIJ1_9HYPO</name>
<organism evidence="3 4">
    <name type="scientific">Fusarium torreyae</name>
    <dbReference type="NCBI Taxonomy" id="1237075"/>
    <lineage>
        <taxon>Eukaryota</taxon>
        <taxon>Fungi</taxon>
        <taxon>Dikarya</taxon>
        <taxon>Ascomycota</taxon>
        <taxon>Pezizomycotina</taxon>
        <taxon>Sordariomycetes</taxon>
        <taxon>Hypocreomycetidae</taxon>
        <taxon>Hypocreales</taxon>
        <taxon>Nectriaceae</taxon>
        <taxon>Fusarium</taxon>
    </lineage>
</organism>
<dbReference type="Gene3D" id="3.30.559.10">
    <property type="entry name" value="Chloramphenicol acetyltransferase-like domain"/>
    <property type="match status" value="2"/>
</dbReference>
<gene>
    <name evidence="3" type="ORF">NW762_014568</name>
</gene>
<protein>
    <recommendedName>
        <fullName evidence="2">Trichothecene 3-O-acetyltransferase-like N-terminal domain-containing protein</fullName>
    </recommendedName>
</protein>
<dbReference type="InterPro" id="IPR054710">
    <property type="entry name" value="Tri101-like_N"/>
</dbReference>
<evidence type="ECO:0000256" key="1">
    <source>
        <dbReference type="ARBA" id="ARBA00022679"/>
    </source>
</evidence>
<dbReference type="InterPro" id="IPR023213">
    <property type="entry name" value="CAT-like_dom_sf"/>
</dbReference>
<accession>A0A9W8RIJ1</accession>
<sequence>MDNLTAPVYPSPTLFFPLKPDADPHQLYQDCKRGLARYLYQRPYLCGKIIKDKTGRNSIEIPPAPDSGAKFEYHDHRDQRALPSYDEFKSFGWPFADGNKDGLSSLCPKEFPSAQTGDPVIIPRFNVIQGGIVLTMSVAHVMCDLVQFMDLMKVWASNTRIVANARMRNQPEPSLPPPIAAHLMDRSSMTPDVQIEDDLDKLSACAADLSRWEMLNPHNPEAMNKMLESLFTTARLTDHDLDNYSKDSLCQPSVSVWKFPKSSIDIIKLIAQMPSLGKGNFSLIDCLTAFTWNRFFVAKQAPDEPGPHSSPKTTRIVYAASVRSRLTPPLPLEFLPACVDLLPVVLRTEDFSSASPRSLAIAATEIRRSNSDWSEPRFHKMLEVAQMHPQSPGIVPKGPLDALVTDHTRLGTVALDDWGPGLGQCEAYREPYFGRIPPRGEITFLPRWHDGEVSVMFAGEAVVMERLMNDQQMNAMASCQFVMHDFVRTIAKFRRSSKL</sequence>
<keyword evidence="1" id="KW-0808">Transferase</keyword>
<dbReference type="Pfam" id="PF22664">
    <property type="entry name" value="TRI-like_N"/>
    <property type="match status" value="1"/>
</dbReference>
<feature type="domain" description="Trichothecene 3-O-acetyltransferase-like N-terminal" evidence="2">
    <location>
        <begin position="11"/>
        <end position="153"/>
    </location>
</feature>
<comment type="caution">
    <text evidence="3">The sequence shown here is derived from an EMBL/GenBank/DDBJ whole genome shotgun (WGS) entry which is preliminary data.</text>
</comment>
<dbReference type="EMBL" id="JAOQAZ010000052">
    <property type="protein sequence ID" value="KAJ4244187.1"/>
    <property type="molecule type" value="Genomic_DNA"/>
</dbReference>
<evidence type="ECO:0000259" key="2">
    <source>
        <dbReference type="Pfam" id="PF22664"/>
    </source>
</evidence>
<evidence type="ECO:0000313" key="4">
    <source>
        <dbReference type="Proteomes" id="UP001152049"/>
    </source>
</evidence>
<dbReference type="Proteomes" id="UP001152049">
    <property type="component" value="Unassembled WGS sequence"/>
</dbReference>
<evidence type="ECO:0000313" key="3">
    <source>
        <dbReference type="EMBL" id="KAJ4244187.1"/>
    </source>
</evidence>
<dbReference type="PANTHER" id="PTHR31896">
    <property type="entry name" value="FAMILY REGULATORY PROTEIN, PUTATIVE (AFU_ORTHOLOGUE AFUA_3G14730)-RELATED"/>
    <property type="match status" value="1"/>
</dbReference>
<keyword evidence="4" id="KW-1185">Reference proteome</keyword>
<reference evidence="3" key="1">
    <citation type="submission" date="2022-09" db="EMBL/GenBank/DDBJ databases">
        <title>Fusarium specimens isolated from Avocado Roots.</title>
        <authorList>
            <person name="Stajich J."/>
            <person name="Roper C."/>
            <person name="Heimlech-Rivalta G."/>
        </authorList>
    </citation>
    <scope>NUCLEOTIDE SEQUENCE</scope>
    <source>
        <strain evidence="3">CF00136</strain>
    </source>
</reference>
<dbReference type="InterPro" id="IPR051283">
    <property type="entry name" value="Sec_Metabolite_Acyltrans"/>
</dbReference>
<proteinExistence type="predicted"/>